<evidence type="ECO:0000256" key="1">
    <source>
        <dbReference type="SAM" id="MobiDB-lite"/>
    </source>
</evidence>
<dbReference type="EMBL" id="BARV01027680">
    <property type="protein sequence ID" value="GAI40046.1"/>
    <property type="molecule type" value="Genomic_DNA"/>
</dbReference>
<gene>
    <name evidence="2" type="ORF">S06H3_44502</name>
</gene>
<dbReference type="AlphaFoldDB" id="X1PC65"/>
<proteinExistence type="predicted"/>
<reference evidence="2" key="1">
    <citation type="journal article" date="2014" name="Front. Microbiol.">
        <title>High frequency of phylogenetically diverse reductive dehalogenase-homologous genes in deep subseafloor sedimentary metagenomes.</title>
        <authorList>
            <person name="Kawai M."/>
            <person name="Futagami T."/>
            <person name="Toyoda A."/>
            <person name="Takaki Y."/>
            <person name="Nishi S."/>
            <person name="Hori S."/>
            <person name="Arai W."/>
            <person name="Tsubouchi T."/>
            <person name="Morono Y."/>
            <person name="Uchiyama I."/>
            <person name="Ito T."/>
            <person name="Fujiyama A."/>
            <person name="Inagaki F."/>
            <person name="Takami H."/>
        </authorList>
    </citation>
    <scope>NUCLEOTIDE SEQUENCE</scope>
    <source>
        <strain evidence="2">Expedition CK06-06</strain>
    </source>
</reference>
<name>X1PC65_9ZZZZ</name>
<sequence length="159" mass="16627">GGRGGWAGWARGGGIYIAPDSSPTFINCTISDCTATGGNAGDGANGAEGETDGIPWEQPPGYGGNRLKQTNDNLRPPVNTELVIYSLGVNESSTIVLVPTSPEWLTSLKINQTSPWANIAVRDGYCRGGADGNSNANLRTFYGEIAPDNTVNDINIARV</sequence>
<feature type="non-terminal residue" evidence="2">
    <location>
        <position position="1"/>
    </location>
</feature>
<comment type="caution">
    <text evidence="2">The sequence shown here is derived from an EMBL/GenBank/DDBJ whole genome shotgun (WGS) entry which is preliminary data.</text>
</comment>
<feature type="region of interest" description="Disordered" evidence="1">
    <location>
        <begin position="41"/>
        <end position="72"/>
    </location>
</feature>
<evidence type="ECO:0000313" key="2">
    <source>
        <dbReference type="EMBL" id="GAI40046.1"/>
    </source>
</evidence>
<organism evidence="2">
    <name type="scientific">marine sediment metagenome</name>
    <dbReference type="NCBI Taxonomy" id="412755"/>
    <lineage>
        <taxon>unclassified sequences</taxon>
        <taxon>metagenomes</taxon>
        <taxon>ecological metagenomes</taxon>
    </lineage>
</organism>
<protein>
    <submittedName>
        <fullName evidence="2">Uncharacterized protein</fullName>
    </submittedName>
</protein>
<accession>X1PC65</accession>